<keyword evidence="4" id="KW-0328">Glycosyltransferase</keyword>
<dbReference type="Gene3D" id="2.30.40.10">
    <property type="entry name" value="Urease, subunit C, domain 1"/>
    <property type="match status" value="1"/>
</dbReference>
<evidence type="ECO:0000313" key="10">
    <source>
        <dbReference type="Proteomes" id="UP000188533"/>
    </source>
</evidence>
<dbReference type="Pfam" id="PF01979">
    <property type="entry name" value="Amidohydro_1"/>
    <property type="match status" value="1"/>
</dbReference>
<dbReference type="CDD" id="cd09009">
    <property type="entry name" value="PNP-EcPNPII_like"/>
    <property type="match status" value="1"/>
</dbReference>
<dbReference type="InterPro" id="IPR000845">
    <property type="entry name" value="Nucleoside_phosphorylase_d"/>
</dbReference>
<accession>A0A1Q3E432</accession>
<comment type="caution">
    <text evidence="9">The sequence shown here is derived from an EMBL/GenBank/DDBJ whole genome shotgun (WGS) entry which is preliminary data.</text>
</comment>
<dbReference type="Gene3D" id="3.30.110.90">
    <property type="entry name" value="Amidohydrolase"/>
    <property type="match status" value="1"/>
</dbReference>
<keyword evidence="5" id="KW-0808">Transferase</keyword>
<evidence type="ECO:0000259" key="7">
    <source>
        <dbReference type="Pfam" id="PF01048"/>
    </source>
</evidence>
<evidence type="ECO:0000256" key="3">
    <source>
        <dbReference type="ARBA" id="ARBA00011886"/>
    </source>
</evidence>
<gene>
    <name evidence="9" type="ORF">LENED_003617</name>
</gene>
<name>A0A1Q3E432_LENED</name>
<dbReference type="EC" id="2.4.2.1" evidence="3"/>
<proteinExistence type="inferred from homology"/>
<comment type="pathway">
    <text evidence="1">Purine metabolism; purine nucleoside salvage.</text>
</comment>
<dbReference type="GO" id="GO:0009116">
    <property type="term" value="P:nucleoside metabolic process"/>
    <property type="evidence" value="ECO:0007669"/>
    <property type="project" value="InterPro"/>
</dbReference>
<dbReference type="Proteomes" id="UP000188533">
    <property type="component" value="Unassembled WGS sequence"/>
</dbReference>
<dbReference type="STRING" id="5353.A0A1Q3E432"/>
<dbReference type="AlphaFoldDB" id="A0A1Q3E432"/>
<keyword evidence="10" id="KW-1185">Reference proteome</keyword>
<dbReference type="EMBL" id="BDGU01000079">
    <property type="protein sequence ID" value="GAW01993.1"/>
    <property type="molecule type" value="Genomic_DNA"/>
</dbReference>
<dbReference type="InterPro" id="IPR011059">
    <property type="entry name" value="Metal-dep_hydrolase_composite"/>
</dbReference>
<evidence type="ECO:0000259" key="8">
    <source>
        <dbReference type="Pfam" id="PF01979"/>
    </source>
</evidence>
<feature type="domain" description="Amidohydrolase-related" evidence="8">
    <location>
        <begin position="165"/>
        <end position="369"/>
    </location>
</feature>
<dbReference type="PANTHER" id="PTHR11904:SF9">
    <property type="entry name" value="PURINE NUCLEOSIDE PHOSPHORYLASE-RELATED"/>
    <property type="match status" value="1"/>
</dbReference>
<dbReference type="InterPro" id="IPR006680">
    <property type="entry name" value="Amidohydro-rel"/>
</dbReference>
<reference evidence="9 10" key="2">
    <citation type="submission" date="2017-02" db="EMBL/GenBank/DDBJ databases">
        <title>A genome survey and senescence transcriptome analysis in Lentinula edodes.</title>
        <authorList>
            <person name="Sakamoto Y."/>
            <person name="Nakade K."/>
            <person name="Sato S."/>
            <person name="Yoshida Y."/>
            <person name="Miyazaki K."/>
            <person name="Natsume S."/>
            <person name="Konno N."/>
        </authorList>
    </citation>
    <scope>NUCLEOTIDE SEQUENCE [LARGE SCALE GENOMIC DNA]</scope>
    <source>
        <strain evidence="9 10">NBRC 111202</strain>
    </source>
</reference>
<dbReference type="SUPFAM" id="SSF53167">
    <property type="entry name" value="Purine and uridine phosphorylases"/>
    <property type="match status" value="1"/>
</dbReference>
<evidence type="ECO:0000256" key="5">
    <source>
        <dbReference type="ARBA" id="ARBA00022679"/>
    </source>
</evidence>
<dbReference type="UniPathway" id="UPA00606"/>
<evidence type="ECO:0000256" key="2">
    <source>
        <dbReference type="ARBA" id="ARBA00006751"/>
    </source>
</evidence>
<dbReference type="InterPro" id="IPR011268">
    <property type="entry name" value="Purine_phosphorylase"/>
</dbReference>
<evidence type="ECO:0000256" key="1">
    <source>
        <dbReference type="ARBA" id="ARBA00005058"/>
    </source>
</evidence>
<protein>
    <recommendedName>
        <fullName evidence="3">purine-nucleoside phosphorylase</fullName>
        <ecNumber evidence="3">2.4.2.1</ecNumber>
    </recommendedName>
    <alternativeName>
        <fullName evidence="6">Inosine-guanosine phosphorylase</fullName>
    </alternativeName>
</protein>
<dbReference type="InterPro" id="IPR032466">
    <property type="entry name" value="Metal_Hydrolase"/>
</dbReference>
<organism evidence="9 10">
    <name type="scientific">Lentinula edodes</name>
    <name type="common">Shiitake mushroom</name>
    <name type="synonym">Lentinus edodes</name>
    <dbReference type="NCBI Taxonomy" id="5353"/>
    <lineage>
        <taxon>Eukaryota</taxon>
        <taxon>Fungi</taxon>
        <taxon>Dikarya</taxon>
        <taxon>Basidiomycota</taxon>
        <taxon>Agaricomycotina</taxon>
        <taxon>Agaricomycetes</taxon>
        <taxon>Agaricomycetidae</taxon>
        <taxon>Agaricales</taxon>
        <taxon>Marasmiineae</taxon>
        <taxon>Omphalotaceae</taxon>
        <taxon>Lentinula</taxon>
    </lineage>
</organism>
<dbReference type="InterPro" id="IPR035994">
    <property type="entry name" value="Nucleoside_phosphorylase_sf"/>
</dbReference>
<feature type="domain" description="Nucleoside phosphorylase" evidence="7">
    <location>
        <begin position="394"/>
        <end position="588"/>
    </location>
</feature>
<dbReference type="Gene3D" id="1.20.58.520">
    <property type="entry name" value="Amidohydrolase"/>
    <property type="match status" value="1"/>
</dbReference>
<dbReference type="GO" id="GO:0016810">
    <property type="term" value="F:hydrolase activity, acting on carbon-nitrogen (but not peptide) bonds"/>
    <property type="evidence" value="ECO:0007669"/>
    <property type="project" value="InterPro"/>
</dbReference>
<reference evidence="9 10" key="1">
    <citation type="submission" date="2016-08" db="EMBL/GenBank/DDBJ databases">
        <authorList>
            <consortium name="Lentinula edodes genome sequencing consortium"/>
            <person name="Sakamoto Y."/>
            <person name="Nakade K."/>
            <person name="Sato S."/>
            <person name="Yoshida Y."/>
            <person name="Miyazaki K."/>
            <person name="Natsume S."/>
            <person name="Konno N."/>
        </authorList>
    </citation>
    <scope>NUCLEOTIDE SEQUENCE [LARGE SCALE GENOMIC DNA]</scope>
    <source>
        <strain evidence="9 10">NBRC 111202</strain>
    </source>
</reference>
<dbReference type="SUPFAM" id="SSF51556">
    <property type="entry name" value="Metallo-dependent hydrolases"/>
    <property type="match status" value="1"/>
</dbReference>
<evidence type="ECO:0000256" key="4">
    <source>
        <dbReference type="ARBA" id="ARBA00022676"/>
    </source>
</evidence>
<comment type="similarity">
    <text evidence="2">Belongs to the PNP/MTAP phosphorylase family.</text>
</comment>
<dbReference type="PANTHER" id="PTHR11904">
    <property type="entry name" value="METHYLTHIOADENOSINE/PURINE NUCLEOSIDE PHOSPHORYLASE"/>
    <property type="match status" value="1"/>
</dbReference>
<evidence type="ECO:0000313" key="9">
    <source>
        <dbReference type="EMBL" id="GAW01993.1"/>
    </source>
</evidence>
<dbReference type="Gene3D" id="3.40.50.10910">
    <property type="entry name" value="Amidohydrolase"/>
    <property type="match status" value="1"/>
</dbReference>
<dbReference type="Gene3D" id="3.40.50.1580">
    <property type="entry name" value="Nucleoside phosphorylase domain"/>
    <property type="match status" value="1"/>
</dbReference>
<sequence length="636" mass="69070">MNRIVPPRTTTTITNVSVFDGYNFLPPQIVTIEGDAITDFAFNVENIVDGTDKFLIPGLMDSHTHPDTCDDLKSFASYGITTAFQMACYDYAQCDILRNQEGVTDIMRAGIPAVGRHSAHSRQAKLFTSQSLYLGSDITAAVNNAFSNGSDFYKIVAEKNGPTLEQQKELVERVHALGRQTVTHASHLEYYLQAIESGTDSIQHVFADGEIDASMIAKIKARENMFVTPTMEMFRIAYAYPRLAFILRGWKGFGKTSFADIQKNVHKMFMAGIPLLAGTDSIGNALRFLTGASLPFGPTLHCELENFVDIGMTPAEAIRSATAVPAAWHRVSDRGVILPGMRADLVLLNSNPLLNISNARDIARVWIAGVEYLDVADGAKFSYSQVSFIALSSLAFGLMGSGAGVPVIAMLGRFHPYEGHRLSSVVYPVRVMAKMGVKDIIITNAAGALNPELAVGTIVVVHDHIALPNLTGMNPLLGPQTNLSLPRFLPLSDAYSRLLRKLVFRAAHDLSIKRDALAEGTYAWVSGPTYETPAEGRFLRAAGADVVGMSTVPEVLAAREEGMNVLVLSLVTNAVVIPTDYRSVRDEFESENTGMSATSVVDEVVSHEEVLALGKLKGDLMKTIVEKVIDLIPSDV</sequence>
<dbReference type="GO" id="GO:0004731">
    <property type="term" value="F:purine-nucleoside phosphorylase activity"/>
    <property type="evidence" value="ECO:0007669"/>
    <property type="project" value="UniProtKB-EC"/>
</dbReference>
<dbReference type="NCBIfam" id="TIGR01697">
    <property type="entry name" value="PNPH-PUNA-XAPA"/>
    <property type="match status" value="1"/>
</dbReference>
<dbReference type="SUPFAM" id="SSF51338">
    <property type="entry name" value="Composite domain of metallo-dependent hydrolases"/>
    <property type="match status" value="1"/>
</dbReference>
<dbReference type="GO" id="GO:0005737">
    <property type="term" value="C:cytoplasm"/>
    <property type="evidence" value="ECO:0007669"/>
    <property type="project" value="TreeGrafter"/>
</dbReference>
<evidence type="ECO:0000256" key="6">
    <source>
        <dbReference type="ARBA" id="ARBA00031036"/>
    </source>
</evidence>
<dbReference type="Pfam" id="PF01048">
    <property type="entry name" value="PNP_UDP_1"/>
    <property type="match status" value="1"/>
</dbReference>